<dbReference type="Proteomes" id="UP000582981">
    <property type="component" value="Unassembled WGS sequence"/>
</dbReference>
<evidence type="ECO:0000313" key="11">
    <source>
        <dbReference type="Proteomes" id="UP000582981"/>
    </source>
</evidence>
<evidence type="ECO:0000256" key="1">
    <source>
        <dbReference type="ARBA" id="ARBA00007613"/>
    </source>
</evidence>
<dbReference type="AlphaFoldDB" id="A0A7Y7WA94"/>
<keyword evidence="9" id="KW-0732">Signal</keyword>
<evidence type="ECO:0000256" key="4">
    <source>
        <dbReference type="ARBA" id="ARBA00023136"/>
    </source>
</evidence>
<dbReference type="Pfam" id="PF02321">
    <property type="entry name" value="OEP"/>
    <property type="match status" value="2"/>
</dbReference>
<keyword evidence="2" id="KW-1134">Transmembrane beta strand</keyword>
<comment type="function">
    <text evidence="8">CyaE is necessary for transport of calmodulin-sensitive adenylate cyclase-hemolysin (cyclolysin).</text>
</comment>
<comment type="caution">
    <text evidence="10">The sequence shown here is derived from an EMBL/GenBank/DDBJ whole genome shotgun (WGS) entry which is preliminary data.</text>
</comment>
<dbReference type="InterPro" id="IPR010131">
    <property type="entry name" value="MdtP/NodT-like"/>
</dbReference>
<evidence type="ECO:0000256" key="5">
    <source>
        <dbReference type="ARBA" id="ARBA00023139"/>
    </source>
</evidence>
<dbReference type="SUPFAM" id="SSF56954">
    <property type="entry name" value="Outer membrane efflux proteins (OEP)"/>
    <property type="match status" value="1"/>
</dbReference>
<comment type="subcellular location">
    <subcellularLocation>
        <location evidence="8">Cell outer membrane</location>
        <topology evidence="8">Peripheral membrane protein</topology>
    </subcellularLocation>
</comment>
<keyword evidence="8" id="KW-0813">Transport</keyword>
<dbReference type="GO" id="GO:0009279">
    <property type="term" value="C:cell outer membrane"/>
    <property type="evidence" value="ECO:0007669"/>
    <property type="project" value="UniProtKB-SubCell"/>
</dbReference>
<organism evidence="10 11">
    <name type="scientific">Pseudomonas gingeri</name>
    <dbReference type="NCBI Taxonomy" id="117681"/>
    <lineage>
        <taxon>Bacteria</taxon>
        <taxon>Pseudomonadati</taxon>
        <taxon>Pseudomonadota</taxon>
        <taxon>Gammaproteobacteria</taxon>
        <taxon>Pseudomonadales</taxon>
        <taxon>Pseudomonadaceae</taxon>
        <taxon>Pseudomonas</taxon>
    </lineage>
</organism>
<keyword evidence="4 8" id="KW-0472">Membrane</keyword>
<keyword evidence="8" id="KW-0354">Hemolysis</keyword>
<name>A0A7Y7WA94_9PSED</name>
<evidence type="ECO:0000256" key="7">
    <source>
        <dbReference type="ARBA" id="ARBA00023288"/>
    </source>
</evidence>
<comment type="similarity">
    <text evidence="1 8">Belongs to the outer membrane factor (OMF) (TC 1.B.17) family.</text>
</comment>
<dbReference type="GO" id="GO:0031640">
    <property type="term" value="P:killing of cells of another organism"/>
    <property type="evidence" value="ECO:0007669"/>
    <property type="project" value="UniProtKB-KW"/>
</dbReference>
<keyword evidence="7" id="KW-0449">Lipoprotein</keyword>
<keyword evidence="3" id="KW-0812">Transmembrane</keyword>
<dbReference type="InterPro" id="IPR028351">
    <property type="entry name" value="CyaE"/>
</dbReference>
<evidence type="ECO:0000256" key="3">
    <source>
        <dbReference type="ARBA" id="ARBA00022692"/>
    </source>
</evidence>
<keyword evidence="6 8" id="KW-0998">Cell outer membrane</keyword>
<protein>
    <recommendedName>
        <fullName evidence="8">Protein CyaE</fullName>
    </recommendedName>
</protein>
<keyword evidence="5" id="KW-0564">Palmitate</keyword>
<gene>
    <name evidence="10" type="ORF">HX829_04235</name>
</gene>
<feature type="signal peptide" evidence="9">
    <location>
        <begin position="1"/>
        <end position="27"/>
    </location>
</feature>
<dbReference type="InterPro" id="IPR003423">
    <property type="entry name" value="OMP_efflux"/>
</dbReference>
<proteinExistence type="inferred from homology"/>
<sequence>MLKIRKAQSFNMAVCITFLMGTGSVLAAGFGPADPLRQFGSVPATAANHMFDSSPAVDGCVDNSQVDLALLDIVSSALCHNPKTREAWANVKVQTAQVGVAKAAYLPTLNGTLQEAKDSSTSHGTSADPFVVQSDSRYQNAALTLNWVLYDFGARSASVDYAQSKLASAMAGQDSALQTVFASTVKDYYAAFVAQKNRQATQHIEADAKQVLDAATLRVRHGVAAVSDQLQAQTSYFQATFNRNKAEGDWKTALGQVAIDMGRRPNMPLHLLGEDDVAPPDTRFEQSVDELLQTAQQRHPSLIAARAELAAAQANENMISAQGWPTISFVGKYSYDNQPQSSGVGQQFLGETVRDRSVAIQVSVPLFEGFTRTYQARGAQAEVEGKEASLNDAELQVASSVWSDYQTLKVGTQNVRTSQEILDSANQAFDAAQARYAKGVTGILEVITTQTALANAEQQQISALAGWQNARIQLASSLGSLDLRSLYPTL</sequence>
<reference evidence="10 11" key="1">
    <citation type="submission" date="2020-04" db="EMBL/GenBank/DDBJ databases">
        <title>Molecular characterization of pseudomonads from Agaricus bisporus reveal novel blotch 2 pathogens in Western Europe.</title>
        <authorList>
            <person name="Taparia T."/>
            <person name="Krijger M."/>
            <person name="Haynes E."/>
            <person name="Elpinstone J.G."/>
            <person name="Noble R."/>
            <person name="Van Der Wolf J."/>
        </authorList>
    </citation>
    <scope>NUCLEOTIDE SEQUENCE [LARGE SCALE GENOMIC DNA]</scope>
    <source>
        <strain evidence="10 11">F1001</strain>
    </source>
</reference>
<dbReference type="PIRSF" id="PIRSF001892">
    <property type="entry name" value="CyaE"/>
    <property type="match status" value="1"/>
</dbReference>
<dbReference type="PANTHER" id="PTHR30203">
    <property type="entry name" value="OUTER MEMBRANE CATION EFFLUX PROTEIN"/>
    <property type="match status" value="1"/>
</dbReference>
<keyword evidence="8" id="KW-0204">Cytolysis</keyword>
<evidence type="ECO:0000256" key="6">
    <source>
        <dbReference type="ARBA" id="ARBA00023237"/>
    </source>
</evidence>
<evidence type="ECO:0000256" key="2">
    <source>
        <dbReference type="ARBA" id="ARBA00022452"/>
    </source>
</evidence>
<dbReference type="Gene3D" id="1.20.1600.10">
    <property type="entry name" value="Outer membrane efflux proteins (OEP)"/>
    <property type="match status" value="1"/>
</dbReference>
<dbReference type="PANTHER" id="PTHR30203:SF29">
    <property type="entry name" value="PROTEIN CYAE"/>
    <property type="match status" value="1"/>
</dbReference>
<evidence type="ECO:0000313" key="10">
    <source>
        <dbReference type="EMBL" id="NWB45693.1"/>
    </source>
</evidence>
<evidence type="ECO:0000256" key="8">
    <source>
        <dbReference type="PIRNR" id="PIRNR001892"/>
    </source>
</evidence>
<feature type="chain" id="PRO_5030783971" description="Protein CyaE" evidence="9">
    <location>
        <begin position="28"/>
        <end position="490"/>
    </location>
</feature>
<dbReference type="RefSeq" id="WP_177143404.1">
    <property type="nucleotide sequence ID" value="NZ_JACAPU010000005.1"/>
</dbReference>
<accession>A0A7Y7WA94</accession>
<evidence type="ECO:0000256" key="9">
    <source>
        <dbReference type="SAM" id="SignalP"/>
    </source>
</evidence>
<dbReference type="GO" id="GO:0015562">
    <property type="term" value="F:efflux transmembrane transporter activity"/>
    <property type="evidence" value="ECO:0007669"/>
    <property type="project" value="InterPro"/>
</dbReference>
<dbReference type="EMBL" id="JACAPU010000005">
    <property type="protein sequence ID" value="NWB45693.1"/>
    <property type="molecule type" value="Genomic_DNA"/>
</dbReference>